<feature type="domain" description="Disease resistance protein At4g27190-like leucine-rich repeats" evidence="2">
    <location>
        <begin position="921"/>
        <end position="1033"/>
    </location>
</feature>
<keyword evidence="4" id="KW-1185">Reference proteome</keyword>
<dbReference type="SUPFAM" id="SSF52058">
    <property type="entry name" value="L domain-like"/>
    <property type="match status" value="2"/>
</dbReference>
<evidence type="ECO:0000256" key="1">
    <source>
        <dbReference type="SAM" id="SignalP"/>
    </source>
</evidence>
<dbReference type="OrthoDB" id="695871at2759"/>
<dbReference type="InterPro" id="IPR050905">
    <property type="entry name" value="Plant_NBS-LRR"/>
</dbReference>
<reference evidence="3" key="2">
    <citation type="submission" date="2018-10" db="UniProtKB">
        <authorList>
            <consortium name="EnsemblPlants"/>
        </authorList>
    </citation>
    <scope>IDENTIFICATION</scope>
</reference>
<gene>
    <name evidence="3" type="primary">LOC123187104</name>
</gene>
<dbReference type="AlphaFoldDB" id="A0A3B6ARK0"/>
<dbReference type="PANTHER" id="PTHR33463">
    <property type="entry name" value="NB-ARC DOMAIN-CONTAINING PROTEIN-RELATED"/>
    <property type="match status" value="1"/>
</dbReference>
<dbReference type="EnsemblPlants" id="TraesCS2A02G043500.1">
    <property type="protein sequence ID" value="TraesCS2A02G043500.1"/>
    <property type="gene ID" value="TraesCS2A02G043500"/>
</dbReference>
<dbReference type="Gramene" id="TraesWEE_scaffold_002621_01G000800.1">
    <property type="protein sequence ID" value="TraesWEE_scaffold_002621_01G000800.1"/>
    <property type="gene ID" value="TraesWEE_scaffold_002621_01G000800"/>
</dbReference>
<dbReference type="Gramene" id="TraesCS2A03G0082500.1">
    <property type="protein sequence ID" value="TraesCS2A03G0082500.1.CDS"/>
    <property type="gene ID" value="TraesCS2A03G0082500"/>
</dbReference>
<accession>A0A3B6ARK0</accession>
<dbReference type="RefSeq" id="XP_044454815.1">
    <property type="nucleotide sequence ID" value="XM_044598880.1"/>
</dbReference>
<sequence length="1090" mass="124251">MHAHTAGKAISIFLLLKAHVCMQLPVSTSPIYFASVGFFQHRNLSRKGRNFSHGAAALVAKKELDHSQKGRLVRFVMPPEKINIQAKNIDAAAEEILGVLEDTNKGNLIYFKAWQGFGASAVLNLVAQRLKSSTRQNKFDKVIHVDCSVWKSMRALQKEIAEALELPQSVMTIFERCDEDDDFSGIDEGSRGVIADIRVKICRKLLNSRFVLIFHNGSSRYIDFYECGVPAIPLLGNKVLWTWHGRFRISLVLEDEEKKKMKTQTDVRLSASPEFEVAEVFDLLRELLHEEALEVARCTRIVQSDDMSHKKVMECLIYRTLIPTDLKTHAPNYWICDGIIQGQDNASAWEIGNSLHRNMSLYWSFEYNEVTAPALQVSDDLLVNRWNFTTHEQLVKDNTRVLPPQVTSFFLSEDEPPTNTTSILPVRMFQHSQGSKLRVLHLSHCTFSFASPPFVPCVQLRLLHLDQCTNITDDDEHPSHNENVSCFRKLWVLDLRYTDWYWLLSEKMKRVMVELRELNVEGVKHRSINDLCGGRPSLVILRVTAEDPVPTENEDTNNHSQFPNMGSTNSLTTSGFINDVLPPSLESFSFINKAATSAKISNISFRGCSRLKNILLRGNLGSLEELDLSGTAVKTLDLREVEAPNLDRLILLGCEKLCAILWPQGNKRALVLDVLRINTIRSGLPSQANSKEKINEASSATRSSSTLPVVATQPDIFSCNWYIAVRDARLLRSLDPLKRKFSGPYIFMEINSSPRSRVDVDDSQVAKGIRSLQHPDHYLYARDVVFQGHLQSGAGNEGTISWIWVCPPRPTPRAQHWYVHLQDEQKMKQRLLQQEQSSIEGISTIASRTDALYVHHNSSITCIPCAQDSTWYYLRWGRVERCPNLCSVFATPQVRDGQTTFGSLSMFWVSQLVKACYIWNWSEVAQPGSRSFKDLAFLHLDCCPRLIHVLPLSEHMDTLPSLETLEIVYCGDLKEVFPLDPKRQEKQETIKFPNLRRIHLYQLSTLQSICGSRMSAPNLETVKIRGCWGLRRLPAISRRTTKRPKVDCEKDWWDNLEWDGVDANHDPSFYEPSHSRYYKKPHLPRGTVLR</sequence>
<evidence type="ECO:0000259" key="2">
    <source>
        <dbReference type="Pfam" id="PF23247"/>
    </source>
</evidence>
<dbReference type="Proteomes" id="UP000019116">
    <property type="component" value="Chromosome 2A"/>
</dbReference>
<name>A0A3B6ARK0_WHEAT</name>
<keyword evidence="1" id="KW-0732">Signal</keyword>
<dbReference type="InterPro" id="IPR057135">
    <property type="entry name" value="At4g27190-like_LRR"/>
</dbReference>
<feature type="chain" id="PRO_5043171076" description="Disease resistance protein At4g27190-like leucine-rich repeats domain-containing protein" evidence="1">
    <location>
        <begin position="24"/>
        <end position="1090"/>
    </location>
</feature>
<dbReference type="GeneID" id="123187104"/>
<evidence type="ECO:0000313" key="4">
    <source>
        <dbReference type="Proteomes" id="UP000019116"/>
    </source>
</evidence>
<dbReference type="Gramene" id="TraesCS2A02G043500.1">
    <property type="protein sequence ID" value="TraesCS2A02G043500.1"/>
    <property type="gene ID" value="TraesCS2A02G043500"/>
</dbReference>
<dbReference type="Gramene" id="TraesROB_scaffold_019953_01G000100.1">
    <property type="protein sequence ID" value="TraesROB_scaffold_019953_01G000100.1"/>
    <property type="gene ID" value="TraesROB_scaffold_019953_01G000100"/>
</dbReference>
<dbReference type="Gramene" id="TraesCAD_scaffold_014192_01G000900.1">
    <property type="protein sequence ID" value="TraesCAD_scaffold_014192_01G000900.1"/>
    <property type="gene ID" value="TraesCAD_scaffold_014192_01G000900"/>
</dbReference>
<feature type="signal peptide" evidence="1">
    <location>
        <begin position="1"/>
        <end position="23"/>
    </location>
</feature>
<dbReference type="Gene3D" id="3.80.10.10">
    <property type="entry name" value="Ribonuclease Inhibitor"/>
    <property type="match status" value="2"/>
</dbReference>
<dbReference type="STRING" id="4565.A0A3B6ARK0"/>
<proteinExistence type="predicted"/>
<organism evidence="3">
    <name type="scientific">Triticum aestivum</name>
    <name type="common">Wheat</name>
    <dbReference type="NCBI Taxonomy" id="4565"/>
    <lineage>
        <taxon>Eukaryota</taxon>
        <taxon>Viridiplantae</taxon>
        <taxon>Streptophyta</taxon>
        <taxon>Embryophyta</taxon>
        <taxon>Tracheophyta</taxon>
        <taxon>Spermatophyta</taxon>
        <taxon>Magnoliopsida</taxon>
        <taxon>Liliopsida</taxon>
        <taxon>Poales</taxon>
        <taxon>Poaceae</taxon>
        <taxon>BOP clade</taxon>
        <taxon>Pooideae</taxon>
        <taxon>Triticodae</taxon>
        <taxon>Triticeae</taxon>
        <taxon>Triticinae</taxon>
        <taxon>Triticum</taxon>
    </lineage>
</organism>
<dbReference type="InterPro" id="IPR032675">
    <property type="entry name" value="LRR_dom_sf"/>
</dbReference>
<dbReference type="Gramene" id="TraesCLE_scaffold_010945_01G001200.1">
    <property type="protein sequence ID" value="TraesCLE_scaffold_010945_01G001200.1"/>
    <property type="gene ID" value="TraesCLE_scaffold_010945_01G001200"/>
</dbReference>
<reference evidence="3" key="1">
    <citation type="submission" date="2018-08" db="EMBL/GenBank/DDBJ databases">
        <authorList>
            <person name="Rossello M."/>
        </authorList>
    </citation>
    <scope>NUCLEOTIDE SEQUENCE [LARGE SCALE GENOMIC DNA]</scope>
    <source>
        <strain evidence="3">cv. Chinese Spring</strain>
    </source>
</reference>
<dbReference type="Pfam" id="PF23247">
    <property type="entry name" value="LRR_RPS2"/>
    <property type="match status" value="1"/>
</dbReference>
<evidence type="ECO:0000313" key="3">
    <source>
        <dbReference type="EnsemblPlants" id="TraesCS2A02G043500.1"/>
    </source>
</evidence>
<dbReference type="PANTHER" id="PTHR33463:SF37">
    <property type="entry name" value="NB-ARC DOMAIN-CONTAINING PROTEIN"/>
    <property type="match status" value="1"/>
</dbReference>
<protein>
    <recommendedName>
        <fullName evidence="2">Disease resistance protein At4g27190-like leucine-rich repeats domain-containing protein</fullName>
    </recommendedName>
</protein>
<dbReference type="OMA" id="YITHISW"/>